<dbReference type="Proteomes" id="UP001168098">
    <property type="component" value="Unassembled WGS sequence"/>
</dbReference>
<sequence length="103" mass="11711">MQRVPMRNMITDFIGRGIAKVQVEMEREAQIDSKNFEIVWLWDRLQYHDAVNQKMTQKNPEALRESRDVFGGLFAAVITVGTAALAVLSLNLIGAKHIQYGHL</sequence>
<dbReference type="PANTHER" id="PTHR35490:SF2">
    <property type="entry name" value="BACTERIOPHAGE N4 ADSORPTION B PROTEIN"/>
    <property type="match status" value="1"/>
</dbReference>
<evidence type="ECO:0000313" key="3">
    <source>
        <dbReference type="Proteomes" id="UP001168098"/>
    </source>
</evidence>
<protein>
    <submittedName>
        <fullName evidence="2">Uncharacterized protein</fullName>
    </submittedName>
</protein>
<gene>
    <name evidence="2" type="ORF">PVL29_022137</name>
</gene>
<comment type="caution">
    <text evidence="2">The sequence shown here is derived from an EMBL/GenBank/DDBJ whole genome shotgun (WGS) entry which is preliminary data.</text>
</comment>
<evidence type="ECO:0000313" key="2">
    <source>
        <dbReference type="EMBL" id="KAJ9676992.1"/>
    </source>
</evidence>
<feature type="transmembrane region" description="Helical" evidence="1">
    <location>
        <begin position="69"/>
        <end position="93"/>
    </location>
</feature>
<evidence type="ECO:0000256" key="1">
    <source>
        <dbReference type="SAM" id="Phobius"/>
    </source>
</evidence>
<reference evidence="2 3" key="1">
    <citation type="journal article" date="2023" name="BMC Biotechnol.">
        <title>Vitis rotundifolia cv Carlos genome sequencing.</title>
        <authorList>
            <person name="Huff M."/>
            <person name="Hulse-Kemp A."/>
            <person name="Scheffler B."/>
            <person name="Youngblood R."/>
            <person name="Simpson S."/>
            <person name="Babiker E."/>
            <person name="Staton M."/>
        </authorList>
    </citation>
    <scope>NUCLEOTIDE SEQUENCE [LARGE SCALE GENOMIC DNA]</scope>
    <source>
        <tissue evidence="2">Leaf</tissue>
    </source>
</reference>
<accession>A0AA38YUY4</accession>
<name>A0AA38YUY4_VITRO</name>
<keyword evidence="1" id="KW-0472">Membrane</keyword>
<organism evidence="2 3">
    <name type="scientific">Vitis rotundifolia</name>
    <name type="common">Muscadine grape</name>
    <dbReference type="NCBI Taxonomy" id="103349"/>
    <lineage>
        <taxon>Eukaryota</taxon>
        <taxon>Viridiplantae</taxon>
        <taxon>Streptophyta</taxon>
        <taxon>Embryophyta</taxon>
        <taxon>Tracheophyta</taxon>
        <taxon>Spermatophyta</taxon>
        <taxon>Magnoliopsida</taxon>
        <taxon>eudicotyledons</taxon>
        <taxon>Gunneridae</taxon>
        <taxon>Pentapetalae</taxon>
        <taxon>rosids</taxon>
        <taxon>Vitales</taxon>
        <taxon>Vitaceae</taxon>
        <taxon>Viteae</taxon>
        <taxon>Vitis</taxon>
    </lineage>
</organism>
<keyword evidence="1" id="KW-0812">Transmembrane</keyword>
<keyword evidence="1" id="KW-1133">Transmembrane helix</keyword>
<dbReference type="EMBL" id="JARBHA010000017">
    <property type="protein sequence ID" value="KAJ9676992.1"/>
    <property type="molecule type" value="Genomic_DNA"/>
</dbReference>
<proteinExistence type="predicted"/>
<dbReference type="PANTHER" id="PTHR35490">
    <property type="entry name" value="BACTERIOPHAGE N4 ADSORPTION B PROTEIN"/>
    <property type="match status" value="1"/>
</dbReference>
<dbReference type="AlphaFoldDB" id="A0AA38YUY4"/>
<keyword evidence="3" id="KW-1185">Reference proteome</keyword>